<feature type="transmembrane region" description="Helical" evidence="5">
    <location>
        <begin position="339"/>
        <end position="362"/>
    </location>
</feature>
<proteinExistence type="predicted"/>
<keyword evidence="2 5" id="KW-0812">Transmembrane</keyword>
<accession>A0A382DHP7</accession>
<sequence length="388" mass="42105">MINTDKNFTDMAKAFLLAFVFCFTSPVLAQQVLKPEQAFPVTVSYQTDNVVISHEIKQGYYLYKDKISYASTSQNIQLSQAELPAGKAHVDEFFGSTEIYRDAMIVKIPVNIVEKDLVSNNFIIEIKLQGCADIGLCYPPQTWQREVFLDQSDLNKVNPINITSESEQYRLGNLISDGNIFLVFITFLGLGFLLAFTPCHLPTIPILSGIIIGQSGTTNTLKSLSLSLTYVAGMAITYSTAGVVAAIAGQQIQALFRLPLFLIAMAILFTILGLGMLGRYNIQMPSVLMNKFNSILAKQKGGTYIGVLAVGVLSALLVTACVAPPLVATLMVIGESGSVFRGIFALSSLSLGLGIPLILIGISAGKWLPKTGDWLNTIKEVFGFIMFG</sequence>
<dbReference type="EMBL" id="UINC01039479">
    <property type="protein sequence ID" value="SVB38020.1"/>
    <property type="molecule type" value="Genomic_DNA"/>
</dbReference>
<feature type="transmembrane region" description="Helical" evidence="5">
    <location>
        <begin position="260"/>
        <end position="282"/>
    </location>
</feature>
<evidence type="ECO:0000313" key="8">
    <source>
        <dbReference type="EMBL" id="SVB38020.1"/>
    </source>
</evidence>
<dbReference type="GO" id="GO:0016020">
    <property type="term" value="C:membrane"/>
    <property type="evidence" value="ECO:0007669"/>
    <property type="project" value="UniProtKB-SubCell"/>
</dbReference>
<dbReference type="SUPFAM" id="SSF74863">
    <property type="entry name" value="Thiol:disulfide interchange protein DsbD, N-terminal domain (DsbD-alpha)"/>
    <property type="match status" value="1"/>
</dbReference>
<comment type="subcellular location">
    <subcellularLocation>
        <location evidence="1">Membrane</location>
        <topology evidence="1">Multi-pass membrane protein</topology>
    </subcellularLocation>
</comment>
<dbReference type="InterPro" id="IPR003834">
    <property type="entry name" value="Cyt_c_assmbl_TM_dom"/>
</dbReference>
<dbReference type="Gene3D" id="2.60.40.1250">
    <property type="entry name" value="Thiol:disulfide interchange protein DsbD, N-terminal domain"/>
    <property type="match status" value="1"/>
</dbReference>
<dbReference type="InterPro" id="IPR036929">
    <property type="entry name" value="DsbDN_sf"/>
</dbReference>
<feature type="transmembrane region" description="Helical" evidence="5">
    <location>
        <begin position="224"/>
        <end position="248"/>
    </location>
</feature>
<protein>
    <recommendedName>
        <fullName evidence="9">Thiol:disulfide interchange protein DsbD N-terminal domain-containing protein</fullName>
    </recommendedName>
</protein>
<keyword evidence="4 5" id="KW-0472">Membrane</keyword>
<evidence type="ECO:0008006" key="9">
    <source>
        <dbReference type="Google" id="ProtNLM"/>
    </source>
</evidence>
<gene>
    <name evidence="8" type="ORF">METZ01_LOCUS190874</name>
</gene>
<dbReference type="PANTHER" id="PTHR32234">
    <property type="entry name" value="THIOL:DISULFIDE INTERCHANGE PROTEIN DSBD"/>
    <property type="match status" value="1"/>
</dbReference>
<organism evidence="8">
    <name type="scientific">marine metagenome</name>
    <dbReference type="NCBI Taxonomy" id="408172"/>
    <lineage>
        <taxon>unclassified sequences</taxon>
        <taxon>metagenomes</taxon>
        <taxon>ecological metagenomes</taxon>
    </lineage>
</organism>
<evidence type="ECO:0000256" key="2">
    <source>
        <dbReference type="ARBA" id="ARBA00022692"/>
    </source>
</evidence>
<feature type="transmembrane region" description="Helical" evidence="5">
    <location>
        <begin position="303"/>
        <end position="327"/>
    </location>
</feature>
<name>A0A382DHP7_9ZZZZ</name>
<dbReference type="AlphaFoldDB" id="A0A382DHP7"/>
<evidence type="ECO:0000256" key="1">
    <source>
        <dbReference type="ARBA" id="ARBA00004141"/>
    </source>
</evidence>
<evidence type="ECO:0000259" key="6">
    <source>
        <dbReference type="Pfam" id="PF02683"/>
    </source>
</evidence>
<feature type="non-terminal residue" evidence="8">
    <location>
        <position position="388"/>
    </location>
</feature>
<dbReference type="InterPro" id="IPR028250">
    <property type="entry name" value="DsbDN"/>
</dbReference>
<feature type="domain" description="Thiol:disulfide interchange protein DsbD N-terminal" evidence="7">
    <location>
        <begin position="30"/>
        <end position="147"/>
    </location>
</feature>
<reference evidence="8" key="1">
    <citation type="submission" date="2018-05" db="EMBL/GenBank/DDBJ databases">
        <authorList>
            <person name="Lanie J.A."/>
            <person name="Ng W.-L."/>
            <person name="Kazmierczak K.M."/>
            <person name="Andrzejewski T.M."/>
            <person name="Davidsen T.M."/>
            <person name="Wayne K.J."/>
            <person name="Tettelin H."/>
            <person name="Glass J.I."/>
            <person name="Rusch D."/>
            <person name="Podicherti R."/>
            <person name="Tsui H.-C.T."/>
            <person name="Winkler M.E."/>
        </authorList>
    </citation>
    <scope>NUCLEOTIDE SEQUENCE</scope>
</reference>
<evidence type="ECO:0000256" key="4">
    <source>
        <dbReference type="ARBA" id="ARBA00023136"/>
    </source>
</evidence>
<feature type="transmembrane region" description="Helical" evidence="5">
    <location>
        <begin position="180"/>
        <end position="212"/>
    </location>
</feature>
<keyword evidence="3 5" id="KW-1133">Transmembrane helix</keyword>
<dbReference type="Pfam" id="PF02683">
    <property type="entry name" value="DsbD_TM"/>
    <property type="match status" value="1"/>
</dbReference>
<dbReference type="NCBIfam" id="NF001419">
    <property type="entry name" value="PRK00293.1"/>
    <property type="match status" value="1"/>
</dbReference>
<evidence type="ECO:0000259" key="7">
    <source>
        <dbReference type="Pfam" id="PF11412"/>
    </source>
</evidence>
<dbReference type="GO" id="GO:0015035">
    <property type="term" value="F:protein-disulfide reductase activity"/>
    <property type="evidence" value="ECO:0007669"/>
    <property type="project" value="TreeGrafter"/>
</dbReference>
<dbReference type="PANTHER" id="PTHR32234:SF0">
    <property type="entry name" value="THIOL:DISULFIDE INTERCHANGE PROTEIN DSBD"/>
    <property type="match status" value="1"/>
</dbReference>
<dbReference type="GO" id="GO:0045454">
    <property type="term" value="P:cell redox homeostasis"/>
    <property type="evidence" value="ECO:0007669"/>
    <property type="project" value="TreeGrafter"/>
</dbReference>
<dbReference type="GO" id="GO:0017004">
    <property type="term" value="P:cytochrome complex assembly"/>
    <property type="evidence" value="ECO:0007669"/>
    <property type="project" value="InterPro"/>
</dbReference>
<evidence type="ECO:0000256" key="5">
    <source>
        <dbReference type="SAM" id="Phobius"/>
    </source>
</evidence>
<dbReference type="Pfam" id="PF11412">
    <property type="entry name" value="DsbD_N"/>
    <property type="match status" value="1"/>
</dbReference>
<feature type="domain" description="Cytochrome C biogenesis protein transmembrane" evidence="6">
    <location>
        <begin position="181"/>
        <end position="387"/>
    </location>
</feature>
<evidence type="ECO:0000256" key="3">
    <source>
        <dbReference type="ARBA" id="ARBA00022989"/>
    </source>
</evidence>